<dbReference type="CDD" id="cd06550">
    <property type="entry name" value="TM_ABC_iron-siderophores_like"/>
    <property type="match status" value="1"/>
</dbReference>
<evidence type="ECO:0000256" key="7">
    <source>
        <dbReference type="ARBA" id="ARBA00023136"/>
    </source>
</evidence>
<dbReference type="InterPro" id="IPR037294">
    <property type="entry name" value="ABC_BtuC-like"/>
</dbReference>
<keyword evidence="10" id="KW-1185">Reference proteome</keyword>
<keyword evidence="7 8" id="KW-0472">Membrane</keyword>
<comment type="subcellular location">
    <subcellularLocation>
        <location evidence="1">Cell membrane</location>
        <topology evidence="1">Multi-pass membrane protein</topology>
    </subcellularLocation>
</comment>
<feature type="transmembrane region" description="Helical" evidence="8">
    <location>
        <begin position="313"/>
        <end position="332"/>
    </location>
</feature>
<keyword evidence="4" id="KW-1003">Cell membrane</keyword>
<feature type="transmembrane region" description="Helical" evidence="8">
    <location>
        <begin position="284"/>
        <end position="307"/>
    </location>
</feature>
<dbReference type="OrthoDB" id="9792889at2"/>
<keyword evidence="5 8" id="KW-0812">Transmembrane</keyword>
<dbReference type="AlphaFoldDB" id="A0A1G5AKZ5"/>
<feature type="transmembrane region" description="Helical" evidence="8">
    <location>
        <begin position="150"/>
        <end position="174"/>
    </location>
</feature>
<accession>A0A1G5AKZ5</accession>
<keyword evidence="6 8" id="KW-1133">Transmembrane helix</keyword>
<evidence type="ECO:0000313" key="9">
    <source>
        <dbReference type="EMBL" id="SCX78480.1"/>
    </source>
</evidence>
<feature type="transmembrane region" description="Helical" evidence="8">
    <location>
        <begin position="62"/>
        <end position="82"/>
    </location>
</feature>
<proteinExistence type="inferred from homology"/>
<dbReference type="Pfam" id="PF01032">
    <property type="entry name" value="FecCD"/>
    <property type="match status" value="1"/>
</dbReference>
<dbReference type="RefSeq" id="WP_074461137.1">
    <property type="nucleotide sequence ID" value="NZ_FMUR01000003.1"/>
</dbReference>
<dbReference type="PANTHER" id="PTHR30472:SF41">
    <property type="entry name" value="TRANSPORT SYSTEM PERMEASE PROTEIN"/>
    <property type="match status" value="1"/>
</dbReference>
<feature type="transmembrane region" description="Helical" evidence="8">
    <location>
        <begin position="119"/>
        <end position="143"/>
    </location>
</feature>
<comment type="similarity">
    <text evidence="2">Belongs to the binding-protein-dependent transport system permease family. FecCD subfamily.</text>
</comment>
<feature type="transmembrane region" description="Helical" evidence="8">
    <location>
        <begin position="94"/>
        <end position="113"/>
    </location>
</feature>
<sequence length="338" mass="35528">MTKNGNKRAVVVFVLLIGLCVSAFFANILIGNVRISLDEVLRILIAGGGDVKSRNIIASIRLPRSVMTFVLGGALAVSGFLLQTYFANPIAGPYILGISSGAKMAVAMSLIFITSGTGFTSNLMLVMTAFVGAMAATGFIILISKRVRNMAALLAAGIMIGYICSAVTDFLVTFAEDSDIVNLHSWSQGSFSGASMSAAWFSAVIVAIVLVAVMLMSKVLDAFRLGEVYAASVGINVKLCRVLLIVLSSVLSACVTAFVGPVSFIGIAVPFLMREVLKSSKPIILIPASFLSGAVFCMISDLLARMLFAPTEINISAVTSLFGAPIVIFMIIKRGKTG</sequence>
<evidence type="ECO:0000256" key="4">
    <source>
        <dbReference type="ARBA" id="ARBA00022475"/>
    </source>
</evidence>
<feature type="transmembrane region" description="Helical" evidence="8">
    <location>
        <begin position="250"/>
        <end position="272"/>
    </location>
</feature>
<keyword evidence="3" id="KW-0813">Transport</keyword>
<evidence type="ECO:0000256" key="8">
    <source>
        <dbReference type="SAM" id="Phobius"/>
    </source>
</evidence>
<dbReference type="GO" id="GO:0033214">
    <property type="term" value="P:siderophore-iron import into cell"/>
    <property type="evidence" value="ECO:0007669"/>
    <property type="project" value="TreeGrafter"/>
</dbReference>
<organism evidence="9 10">
    <name type="scientific">Butyrivibrio hungatei</name>
    <dbReference type="NCBI Taxonomy" id="185008"/>
    <lineage>
        <taxon>Bacteria</taxon>
        <taxon>Bacillati</taxon>
        <taxon>Bacillota</taxon>
        <taxon>Clostridia</taxon>
        <taxon>Lachnospirales</taxon>
        <taxon>Lachnospiraceae</taxon>
        <taxon>Butyrivibrio</taxon>
    </lineage>
</organism>
<dbReference type="Proteomes" id="UP000183047">
    <property type="component" value="Unassembled WGS sequence"/>
</dbReference>
<dbReference type="GO" id="GO:0022857">
    <property type="term" value="F:transmembrane transporter activity"/>
    <property type="evidence" value="ECO:0007669"/>
    <property type="project" value="InterPro"/>
</dbReference>
<dbReference type="EMBL" id="FMUR01000003">
    <property type="protein sequence ID" value="SCX78480.1"/>
    <property type="molecule type" value="Genomic_DNA"/>
</dbReference>
<dbReference type="InterPro" id="IPR000522">
    <property type="entry name" value="ABC_transptr_permease_BtuC"/>
</dbReference>
<protein>
    <submittedName>
        <fullName evidence="9">Iron complex transport system permease protein</fullName>
    </submittedName>
</protein>
<evidence type="ECO:0000256" key="5">
    <source>
        <dbReference type="ARBA" id="ARBA00022692"/>
    </source>
</evidence>
<evidence type="ECO:0000256" key="1">
    <source>
        <dbReference type="ARBA" id="ARBA00004651"/>
    </source>
</evidence>
<reference evidence="10" key="1">
    <citation type="submission" date="2016-10" db="EMBL/GenBank/DDBJ databases">
        <authorList>
            <person name="Varghese N."/>
            <person name="Submissions S."/>
        </authorList>
    </citation>
    <scope>NUCLEOTIDE SEQUENCE [LARGE SCALE GENOMIC DNA]</scope>
    <source>
        <strain evidence="10">XBD2006</strain>
    </source>
</reference>
<evidence type="ECO:0000256" key="3">
    <source>
        <dbReference type="ARBA" id="ARBA00022448"/>
    </source>
</evidence>
<evidence type="ECO:0000313" key="10">
    <source>
        <dbReference type="Proteomes" id="UP000183047"/>
    </source>
</evidence>
<name>A0A1G5AKZ5_9FIRM</name>
<feature type="transmembrane region" description="Helical" evidence="8">
    <location>
        <begin position="9"/>
        <end position="30"/>
    </location>
</feature>
<dbReference type="SUPFAM" id="SSF81345">
    <property type="entry name" value="ABC transporter involved in vitamin B12 uptake, BtuC"/>
    <property type="match status" value="1"/>
</dbReference>
<dbReference type="PANTHER" id="PTHR30472">
    <property type="entry name" value="FERRIC ENTEROBACTIN TRANSPORT SYSTEM PERMEASE PROTEIN"/>
    <property type="match status" value="1"/>
</dbReference>
<evidence type="ECO:0000256" key="6">
    <source>
        <dbReference type="ARBA" id="ARBA00022989"/>
    </source>
</evidence>
<dbReference type="GO" id="GO:0005886">
    <property type="term" value="C:plasma membrane"/>
    <property type="evidence" value="ECO:0007669"/>
    <property type="project" value="UniProtKB-SubCell"/>
</dbReference>
<gene>
    <name evidence="9" type="ORF">SAMN02910451_00328</name>
</gene>
<feature type="transmembrane region" description="Helical" evidence="8">
    <location>
        <begin position="194"/>
        <end position="216"/>
    </location>
</feature>
<evidence type="ECO:0000256" key="2">
    <source>
        <dbReference type="ARBA" id="ARBA00007935"/>
    </source>
</evidence>
<dbReference type="Gene3D" id="1.10.3470.10">
    <property type="entry name" value="ABC transporter involved in vitamin B12 uptake, BtuC"/>
    <property type="match status" value="1"/>
</dbReference>